<feature type="region of interest" description="Disordered" evidence="1">
    <location>
        <begin position="126"/>
        <end position="167"/>
    </location>
</feature>
<evidence type="ECO:0000256" key="1">
    <source>
        <dbReference type="SAM" id="MobiDB-lite"/>
    </source>
</evidence>
<keyword evidence="4" id="KW-1185">Reference proteome</keyword>
<keyword evidence="2" id="KW-0812">Transmembrane</keyword>
<comment type="caution">
    <text evidence="3">The sequence shown here is derived from an EMBL/GenBank/DDBJ whole genome shotgun (WGS) entry which is preliminary data.</text>
</comment>
<organism evidence="3 4">
    <name type="scientific">Ditylenchus destructor</name>
    <dbReference type="NCBI Taxonomy" id="166010"/>
    <lineage>
        <taxon>Eukaryota</taxon>
        <taxon>Metazoa</taxon>
        <taxon>Ecdysozoa</taxon>
        <taxon>Nematoda</taxon>
        <taxon>Chromadorea</taxon>
        <taxon>Rhabditida</taxon>
        <taxon>Tylenchina</taxon>
        <taxon>Tylenchomorpha</taxon>
        <taxon>Sphaerularioidea</taxon>
        <taxon>Anguinidae</taxon>
        <taxon>Anguininae</taxon>
        <taxon>Ditylenchus</taxon>
    </lineage>
</organism>
<dbReference type="Proteomes" id="UP001201812">
    <property type="component" value="Unassembled WGS sequence"/>
</dbReference>
<protein>
    <submittedName>
        <fullName evidence="3">Uncharacterized protein</fullName>
    </submittedName>
</protein>
<sequence length="167" mass="19473">MQFSLQEYLHTCWNWKYSFNHNTFQTTSLLIYFLLTTITFPITFSPAHQKSNHISDAENASRKRKMFRSANTFPFSAQDSIFQDQSLMRLCSESVQKLPKIPAPFQCCWKWTFGIWRLLENARCQPGPSWVSSDRNPRRRPFAQETQKFSGPTFGGMAEEMGWQGAP</sequence>
<accession>A0AAD4N2W2</accession>
<dbReference type="AlphaFoldDB" id="A0AAD4N2W2"/>
<evidence type="ECO:0000313" key="3">
    <source>
        <dbReference type="EMBL" id="KAI1709481.1"/>
    </source>
</evidence>
<reference evidence="3" key="1">
    <citation type="submission" date="2022-01" db="EMBL/GenBank/DDBJ databases">
        <title>Genome Sequence Resource for Two Populations of Ditylenchus destructor, the Migratory Endoparasitic Phytonematode.</title>
        <authorList>
            <person name="Zhang H."/>
            <person name="Lin R."/>
            <person name="Xie B."/>
        </authorList>
    </citation>
    <scope>NUCLEOTIDE SEQUENCE</scope>
    <source>
        <strain evidence="3">BazhouSP</strain>
    </source>
</reference>
<evidence type="ECO:0000313" key="4">
    <source>
        <dbReference type="Proteomes" id="UP001201812"/>
    </source>
</evidence>
<keyword evidence="2" id="KW-1133">Transmembrane helix</keyword>
<feature type="transmembrane region" description="Helical" evidence="2">
    <location>
        <begin position="24"/>
        <end position="44"/>
    </location>
</feature>
<evidence type="ECO:0000256" key="2">
    <source>
        <dbReference type="SAM" id="Phobius"/>
    </source>
</evidence>
<keyword evidence="2" id="KW-0472">Membrane</keyword>
<name>A0AAD4N2W2_9BILA</name>
<gene>
    <name evidence="3" type="ORF">DdX_11268</name>
</gene>
<dbReference type="EMBL" id="JAKKPZ010000030">
    <property type="protein sequence ID" value="KAI1709481.1"/>
    <property type="molecule type" value="Genomic_DNA"/>
</dbReference>
<proteinExistence type="predicted"/>